<name>A0A1N7NKG4_9BACT</name>
<accession>A0A1N7NKG4</accession>
<evidence type="ECO:0000313" key="1">
    <source>
        <dbReference type="EMBL" id="SIS98802.1"/>
    </source>
</evidence>
<reference evidence="2" key="1">
    <citation type="submission" date="2017-01" db="EMBL/GenBank/DDBJ databases">
        <authorList>
            <person name="Varghese N."/>
            <person name="Submissions S."/>
        </authorList>
    </citation>
    <scope>NUCLEOTIDE SEQUENCE [LARGE SCALE GENOMIC DNA]</scope>
    <source>
        <strain evidence="2">DSM 21054</strain>
    </source>
</reference>
<dbReference type="STRING" id="477680.SAMN05421788_102512"/>
<dbReference type="Proteomes" id="UP000186917">
    <property type="component" value="Unassembled WGS sequence"/>
</dbReference>
<evidence type="ECO:0000313" key="2">
    <source>
        <dbReference type="Proteomes" id="UP000186917"/>
    </source>
</evidence>
<dbReference type="EMBL" id="FTOR01000002">
    <property type="protein sequence ID" value="SIS98802.1"/>
    <property type="molecule type" value="Genomic_DNA"/>
</dbReference>
<keyword evidence="2" id="KW-1185">Reference proteome</keyword>
<organism evidence="1 2">
    <name type="scientific">Filimonas lacunae</name>
    <dbReference type="NCBI Taxonomy" id="477680"/>
    <lineage>
        <taxon>Bacteria</taxon>
        <taxon>Pseudomonadati</taxon>
        <taxon>Bacteroidota</taxon>
        <taxon>Chitinophagia</taxon>
        <taxon>Chitinophagales</taxon>
        <taxon>Chitinophagaceae</taxon>
        <taxon>Filimonas</taxon>
    </lineage>
</organism>
<sequence>MCPHDALHPDFRQQNNSGYLSNKLLRHLIAVVMVERCVAIADEKTDTISPTGI</sequence>
<protein>
    <submittedName>
        <fullName evidence="1">Uncharacterized protein</fullName>
    </submittedName>
</protein>
<dbReference type="AlphaFoldDB" id="A0A1N7NKG4"/>
<proteinExistence type="predicted"/>
<gene>
    <name evidence="1" type="ORF">SAMN05421788_102512</name>
</gene>